<keyword evidence="9" id="KW-1185">Reference proteome</keyword>
<dbReference type="InterPro" id="IPR024925">
    <property type="entry name" value="Malonyl_CoA-ACP_transAc"/>
</dbReference>
<evidence type="ECO:0000313" key="9">
    <source>
        <dbReference type="Proteomes" id="UP001219901"/>
    </source>
</evidence>
<dbReference type="Pfam" id="PF00698">
    <property type="entry name" value="Acyl_transf_1"/>
    <property type="match status" value="1"/>
</dbReference>
<dbReference type="PANTHER" id="PTHR42681:SF1">
    <property type="entry name" value="MALONYL-COA-ACYL CARRIER PROTEIN TRANSACYLASE, MITOCHONDRIAL"/>
    <property type="match status" value="1"/>
</dbReference>
<dbReference type="NCBIfam" id="TIGR00128">
    <property type="entry name" value="fabD"/>
    <property type="match status" value="1"/>
</dbReference>
<protein>
    <recommendedName>
        <fullName evidence="4">Malonyl CoA-acyl carrier protein transacylase</fullName>
        <ecNumber evidence="4">2.3.1.39</ecNumber>
    </recommendedName>
</protein>
<reference evidence="8" key="2">
    <citation type="journal article" date="2023" name="Nat. Commun.">
        <title>Cultivation of marine bacteria of the SAR202 clade.</title>
        <authorList>
            <person name="Lim Y."/>
            <person name="Seo J.H."/>
            <person name="Giovannoni S.J."/>
            <person name="Kang I."/>
            <person name="Cho J.C."/>
        </authorList>
    </citation>
    <scope>NUCLEOTIDE SEQUENCE</scope>
    <source>
        <strain evidence="8">JH1073</strain>
    </source>
</reference>
<gene>
    <name evidence="8" type="primary">fabD</name>
    <name evidence="7" type="ORF">GKO46_08415</name>
    <name evidence="8" type="ORF">GKO48_02420</name>
</gene>
<feature type="active site" evidence="5">
    <location>
        <position position="204"/>
    </location>
</feature>
<evidence type="ECO:0000256" key="3">
    <source>
        <dbReference type="ARBA" id="ARBA00048462"/>
    </source>
</evidence>
<evidence type="ECO:0000313" key="8">
    <source>
        <dbReference type="EMBL" id="WFG38508.1"/>
    </source>
</evidence>
<dbReference type="InterPro" id="IPR003965">
    <property type="entry name" value="Fatty_acid_synthase"/>
</dbReference>
<dbReference type="EC" id="2.3.1.39" evidence="4"/>
<dbReference type="InterPro" id="IPR016035">
    <property type="entry name" value="Acyl_Trfase/lysoPLipase"/>
</dbReference>
<dbReference type="PANTHER" id="PTHR42681">
    <property type="entry name" value="MALONYL-COA-ACYL CARRIER PROTEIN TRANSACYLASE, MITOCHONDRIAL"/>
    <property type="match status" value="1"/>
</dbReference>
<dbReference type="Gene3D" id="3.40.366.10">
    <property type="entry name" value="Malonyl-Coenzyme A Acyl Carrier Protein, domain 2"/>
    <property type="match status" value="1"/>
</dbReference>
<evidence type="ECO:0000259" key="6">
    <source>
        <dbReference type="SMART" id="SM00827"/>
    </source>
</evidence>
<dbReference type="RefSeq" id="WP_342825101.1">
    <property type="nucleotide sequence ID" value="NZ_CP046146.1"/>
</dbReference>
<dbReference type="InterPro" id="IPR001227">
    <property type="entry name" value="Ac_transferase_dom_sf"/>
</dbReference>
<dbReference type="SUPFAM" id="SSF52151">
    <property type="entry name" value="FabD/lysophospholipase-like"/>
    <property type="match status" value="1"/>
</dbReference>
<evidence type="ECO:0000313" key="7">
    <source>
        <dbReference type="EMBL" id="MDG0867096.1"/>
    </source>
</evidence>
<feature type="domain" description="Malonyl-CoA:ACP transacylase (MAT)" evidence="6">
    <location>
        <begin position="12"/>
        <end position="309"/>
    </location>
</feature>
<proteinExistence type="inferred from homology"/>
<evidence type="ECO:0000256" key="2">
    <source>
        <dbReference type="ARBA" id="ARBA00023315"/>
    </source>
</evidence>
<dbReference type="GO" id="GO:0005835">
    <property type="term" value="C:fatty acid synthase complex"/>
    <property type="evidence" value="ECO:0007669"/>
    <property type="project" value="InterPro"/>
</dbReference>
<keyword evidence="1 4" id="KW-0808">Transferase</keyword>
<evidence type="ECO:0000256" key="5">
    <source>
        <dbReference type="PIRSR" id="PIRSR000446-1"/>
    </source>
</evidence>
<evidence type="ECO:0000256" key="4">
    <source>
        <dbReference type="PIRNR" id="PIRNR000446"/>
    </source>
</evidence>
<dbReference type="GO" id="GO:0006633">
    <property type="term" value="P:fatty acid biosynthetic process"/>
    <property type="evidence" value="ECO:0007669"/>
    <property type="project" value="InterPro"/>
</dbReference>
<evidence type="ECO:0000313" key="10">
    <source>
        <dbReference type="Proteomes" id="UP001321249"/>
    </source>
</evidence>
<reference evidence="9" key="3">
    <citation type="submission" date="2023-06" db="EMBL/GenBank/DDBJ databases">
        <title>Pangenomics reveal diversification of enzyme families and niche specialization in globally abundant SAR202 bacteria.</title>
        <authorList>
            <person name="Saw J.H.W."/>
        </authorList>
    </citation>
    <scope>NUCLEOTIDE SEQUENCE [LARGE SCALE GENOMIC DNA]</scope>
    <source>
        <strain evidence="9">JH1073</strain>
    </source>
</reference>
<evidence type="ECO:0000256" key="1">
    <source>
        <dbReference type="ARBA" id="ARBA00022679"/>
    </source>
</evidence>
<reference evidence="9 10" key="1">
    <citation type="submission" date="2019-11" db="EMBL/GenBank/DDBJ databases">
        <authorList>
            <person name="Cho J.-C."/>
        </authorList>
    </citation>
    <scope>NUCLEOTIDE SEQUENCE [LARGE SCALE GENOMIC DNA]</scope>
    <source>
        <strain evidence="8 9">JH1073</strain>
        <strain evidence="7 10">JH702</strain>
    </source>
</reference>
<dbReference type="PIRSF" id="PIRSF000446">
    <property type="entry name" value="Mct"/>
    <property type="match status" value="1"/>
</dbReference>
<dbReference type="InterPro" id="IPR050858">
    <property type="entry name" value="Mal-CoA-ACP_Trans/PKS_FabD"/>
</dbReference>
<dbReference type="InterPro" id="IPR014043">
    <property type="entry name" value="Acyl_transferase_dom"/>
</dbReference>
<dbReference type="Proteomes" id="UP001321249">
    <property type="component" value="Unassembled WGS sequence"/>
</dbReference>
<dbReference type="SUPFAM" id="SSF55048">
    <property type="entry name" value="Probable ACP-binding domain of malonyl-CoA ACP transacylase"/>
    <property type="match status" value="1"/>
</dbReference>
<dbReference type="AlphaFoldDB" id="A0AAJ5ZI04"/>
<dbReference type="GO" id="GO:0005829">
    <property type="term" value="C:cytosol"/>
    <property type="evidence" value="ECO:0007669"/>
    <property type="project" value="TreeGrafter"/>
</dbReference>
<dbReference type="EMBL" id="CP046147">
    <property type="protein sequence ID" value="WFG38508.1"/>
    <property type="molecule type" value="Genomic_DNA"/>
</dbReference>
<dbReference type="PRINTS" id="PR01483">
    <property type="entry name" value="FASYNTHASE"/>
</dbReference>
<organism evidence="8 9">
    <name type="scientific">Candidatus Lucifugimonas marina</name>
    <dbReference type="NCBI Taxonomy" id="3038979"/>
    <lineage>
        <taxon>Bacteria</taxon>
        <taxon>Bacillati</taxon>
        <taxon>Chloroflexota</taxon>
        <taxon>Dehalococcoidia</taxon>
        <taxon>SAR202 cluster</taxon>
        <taxon>Candidatus Lucifugimonadales</taxon>
        <taxon>Candidatus Lucifugimonadaceae</taxon>
        <taxon>Candidatus Lucifugimonas</taxon>
    </lineage>
</organism>
<comment type="catalytic activity">
    <reaction evidence="3 4">
        <text>holo-[ACP] + malonyl-CoA = malonyl-[ACP] + CoA</text>
        <dbReference type="Rhea" id="RHEA:41792"/>
        <dbReference type="Rhea" id="RHEA-COMP:9623"/>
        <dbReference type="Rhea" id="RHEA-COMP:9685"/>
        <dbReference type="ChEBI" id="CHEBI:57287"/>
        <dbReference type="ChEBI" id="CHEBI:57384"/>
        <dbReference type="ChEBI" id="CHEBI:64479"/>
        <dbReference type="ChEBI" id="CHEBI:78449"/>
        <dbReference type="EC" id="2.3.1.39"/>
    </reaction>
</comment>
<dbReference type="Gene3D" id="3.30.70.250">
    <property type="entry name" value="Malonyl-CoA ACP transacylase, ACP-binding"/>
    <property type="match status" value="1"/>
</dbReference>
<feature type="active site" evidence="5">
    <location>
        <position position="99"/>
    </location>
</feature>
<dbReference type="GO" id="GO:0004312">
    <property type="term" value="F:fatty acid synthase activity"/>
    <property type="evidence" value="ECO:0007669"/>
    <property type="project" value="InterPro"/>
</dbReference>
<dbReference type="GO" id="GO:0004314">
    <property type="term" value="F:[acyl-carrier-protein] S-malonyltransferase activity"/>
    <property type="evidence" value="ECO:0007669"/>
    <property type="project" value="UniProtKB-EC"/>
</dbReference>
<dbReference type="InterPro" id="IPR016036">
    <property type="entry name" value="Malonyl_transacylase_ACP-bd"/>
</dbReference>
<keyword evidence="2 4" id="KW-0012">Acyltransferase</keyword>
<dbReference type="SMART" id="SM00827">
    <property type="entry name" value="PKS_AT"/>
    <property type="match status" value="1"/>
</dbReference>
<accession>A0AAJ5ZI04</accession>
<sequence length="313" mass="33242">MTTQTSEKIAFLFPGQGSQAVGMGKDLYLNSIAAREVFDEIDDTLGRKLSDMMFEGPDDELRQTENTQPAILATSVAAWRAMEEATGILQVPNATAGHSLGEYSALAVAGVLSISDAVKLVLERGRLMQGACEERPGGMAALIGLDEVTAEEICRESGAQMSTINTEQQIILAGDHHSLAMAIDIASARGAKKAIPLQVGGAFHSGLMSPAQNGLNAMIDSLNFHDPLVPLVGNVTAKSLGTAEEVKEELRLQLTSCVQWNNTVKFMVNDGITNFYEIGHGKILSGMVKRIDRSASVTNIGDFAGVLAYASNS</sequence>
<dbReference type="Proteomes" id="UP001219901">
    <property type="component" value="Chromosome"/>
</dbReference>
<comment type="similarity">
    <text evidence="4">Belongs to the fabD family.</text>
</comment>
<name>A0AAJ5ZI04_9CHLR</name>
<dbReference type="EMBL" id="WMBE01000002">
    <property type="protein sequence ID" value="MDG0867096.1"/>
    <property type="molecule type" value="Genomic_DNA"/>
</dbReference>
<dbReference type="InterPro" id="IPR004410">
    <property type="entry name" value="Malonyl_CoA-ACP_transAc_FabD"/>
</dbReference>